<protein>
    <submittedName>
        <fullName evidence="3">CCHC-type domain-containing protein</fullName>
    </submittedName>
</protein>
<proteinExistence type="predicted"/>
<organism evidence="3 4">
    <name type="scientific">Abeliophyllum distichum</name>
    <dbReference type="NCBI Taxonomy" id="126358"/>
    <lineage>
        <taxon>Eukaryota</taxon>
        <taxon>Viridiplantae</taxon>
        <taxon>Streptophyta</taxon>
        <taxon>Embryophyta</taxon>
        <taxon>Tracheophyta</taxon>
        <taxon>Spermatophyta</taxon>
        <taxon>Magnoliopsida</taxon>
        <taxon>eudicotyledons</taxon>
        <taxon>Gunneridae</taxon>
        <taxon>Pentapetalae</taxon>
        <taxon>asterids</taxon>
        <taxon>lamiids</taxon>
        <taxon>Lamiales</taxon>
        <taxon>Oleaceae</taxon>
        <taxon>Forsythieae</taxon>
        <taxon>Abeliophyllum</taxon>
    </lineage>
</organism>
<dbReference type="PANTHER" id="PTHR47481:SF7">
    <property type="entry name" value="CCHC-TYPE DOMAIN-CONTAINING PROTEIN"/>
    <property type="match status" value="1"/>
</dbReference>
<accession>A0ABD1NTV8</accession>
<feature type="domain" description="CCHC-type" evidence="2">
    <location>
        <begin position="253"/>
        <end position="268"/>
    </location>
</feature>
<name>A0ABD1NTV8_9LAMI</name>
<sequence length="305" mass="34612">MILWVIKELVSIFNSGTRASGRFKVLVHREDMSIKYDVEKFDGIINFDLWQVQVKNALIQSGLHKALKGKPTPVSDKHTEKSNMSDEVWEDLDLKAASTIHLCLAKNVLANNNGISAAKELYEKLEQFYQTNSLSNRLYLKEQFYSLRMNAGTNILDHSSVMNGIISELEAIGIKLDDEDKALRLIWSLPSSYEYIKPILMYGKETVSFEEVTSKLIFEERRLSGGSNISSENSLLVAEKWKKNNSMKRKIFCWNCGQPGLVRKNCSEGGVGSANCSTSDTDNMFLFMGDDKCRLSKYLHLRGIR</sequence>
<dbReference type="AlphaFoldDB" id="A0ABD1NTV8"/>
<dbReference type="Proteomes" id="UP001604336">
    <property type="component" value="Unassembled WGS sequence"/>
</dbReference>
<dbReference type="PANTHER" id="PTHR47481">
    <property type="match status" value="1"/>
</dbReference>
<keyword evidence="1" id="KW-0862">Zinc</keyword>
<evidence type="ECO:0000313" key="3">
    <source>
        <dbReference type="EMBL" id="KAL2454374.1"/>
    </source>
</evidence>
<comment type="caution">
    <text evidence="3">The sequence shown here is derived from an EMBL/GenBank/DDBJ whole genome shotgun (WGS) entry which is preliminary data.</text>
</comment>
<keyword evidence="1" id="KW-0479">Metal-binding</keyword>
<dbReference type="InterPro" id="IPR001878">
    <property type="entry name" value="Znf_CCHC"/>
</dbReference>
<evidence type="ECO:0000256" key="1">
    <source>
        <dbReference type="PROSITE-ProRule" id="PRU00047"/>
    </source>
</evidence>
<dbReference type="PROSITE" id="PS50158">
    <property type="entry name" value="ZF_CCHC"/>
    <property type="match status" value="1"/>
</dbReference>
<dbReference type="Pfam" id="PF14223">
    <property type="entry name" value="Retrotran_gag_2"/>
    <property type="match status" value="1"/>
</dbReference>
<keyword evidence="4" id="KW-1185">Reference proteome</keyword>
<gene>
    <name evidence="3" type="ORF">Adt_48127</name>
</gene>
<keyword evidence="1" id="KW-0863">Zinc-finger</keyword>
<evidence type="ECO:0000313" key="4">
    <source>
        <dbReference type="Proteomes" id="UP001604336"/>
    </source>
</evidence>
<dbReference type="GO" id="GO:0008270">
    <property type="term" value="F:zinc ion binding"/>
    <property type="evidence" value="ECO:0007669"/>
    <property type="project" value="UniProtKB-KW"/>
</dbReference>
<reference evidence="4" key="1">
    <citation type="submission" date="2024-07" db="EMBL/GenBank/DDBJ databases">
        <title>Two chromosome-level genome assemblies of Korean endemic species Abeliophyllum distichum and Forsythia ovata (Oleaceae).</title>
        <authorList>
            <person name="Jang H."/>
        </authorList>
    </citation>
    <scope>NUCLEOTIDE SEQUENCE [LARGE SCALE GENOMIC DNA]</scope>
</reference>
<evidence type="ECO:0000259" key="2">
    <source>
        <dbReference type="PROSITE" id="PS50158"/>
    </source>
</evidence>
<dbReference type="EMBL" id="JBFOLK010000395">
    <property type="protein sequence ID" value="KAL2454374.1"/>
    <property type="molecule type" value="Genomic_DNA"/>
</dbReference>